<evidence type="ECO:0000313" key="2">
    <source>
        <dbReference type="EMBL" id="TWC00226.1"/>
    </source>
</evidence>
<dbReference type="InterPro" id="IPR043519">
    <property type="entry name" value="NT_sf"/>
</dbReference>
<dbReference type="GO" id="GO:0015969">
    <property type="term" value="P:guanosine tetraphosphate metabolic process"/>
    <property type="evidence" value="ECO:0007669"/>
    <property type="project" value="InterPro"/>
</dbReference>
<dbReference type="SUPFAM" id="SSF81301">
    <property type="entry name" value="Nucleotidyltransferase"/>
    <property type="match status" value="1"/>
</dbReference>
<dbReference type="GO" id="GO:0016740">
    <property type="term" value="F:transferase activity"/>
    <property type="evidence" value="ECO:0007669"/>
    <property type="project" value="UniProtKB-KW"/>
</dbReference>
<dbReference type="Gene3D" id="3.30.460.10">
    <property type="entry name" value="Beta Polymerase, domain 2"/>
    <property type="match status" value="1"/>
</dbReference>
<dbReference type="InterPro" id="IPR007685">
    <property type="entry name" value="RelA_SpoT"/>
</dbReference>
<evidence type="ECO:0000313" key="3">
    <source>
        <dbReference type="Proteomes" id="UP000321304"/>
    </source>
</evidence>
<sequence length="326" mass="36792">MSEPDDVEAARAAYAQVQPLYARLASEIRDILEVKLAAAGLTLVSLTFRIKTPDSFAAKVARKRYTNPASQMTDLAGVRVVSAYESELAQIAEVIEAVFDVRERVDKARDLGADKMGYNGKAYIVRLGPRYAGGRYEGITDIDCEIQVRTFLQDAWAIINHQLVYKNEESTPQRLRRDLNNVASLLEIAQGIFDSVKEKRSAYVSEIQRKENDQSAFLAQPLDFDTVMAYSRWKFPKLDASASLTQMLLNDIDLKAYPTLQALDAVVDQARAAVAAYQKENPDWFRTGTDFLTKSLGFVDPKFRAKHRFATRTRDAFERFQNLVAR</sequence>
<dbReference type="Gene3D" id="1.10.287.860">
    <property type="entry name" value="Nucleotidyltransferase"/>
    <property type="match status" value="1"/>
</dbReference>
<keyword evidence="3" id="KW-1185">Reference proteome</keyword>
<dbReference type="RefSeq" id="WP_146986635.1">
    <property type="nucleotide sequence ID" value="NZ_VITY01000005.1"/>
</dbReference>
<comment type="caution">
    <text evidence="2">The sequence shown here is derived from an EMBL/GenBank/DDBJ whole genome shotgun (WGS) entry which is preliminary data.</text>
</comment>
<evidence type="ECO:0000259" key="1">
    <source>
        <dbReference type="SMART" id="SM00954"/>
    </source>
</evidence>
<dbReference type="AlphaFoldDB" id="A0A560LXW9"/>
<dbReference type="Proteomes" id="UP000321304">
    <property type="component" value="Unassembled WGS sequence"/>
</dbReference>
<dbReference type="OrthoDB" id="9801824at2"/>
<reference evidence="2 3" key="1">
    <citation type="submission" date="2019-06" db="EMBL/GenBank/DDBJ databases">
        <title>Genomic Encyclopedia of Type Strains, Phase IV (KMG-V): Genome sequencing to study the core and pangenomes of soil and plant-associated prokaryotes.</title>
        <authorList>
            <person name="Whitman W."/>
        </authorList>
    </citation>
    <scope>NUCLEOTIDE SEQUENCE [LARGE SCALE GENOMIC DNA]</scope>
    <source>
        <strain evidence="2 3">BR 10355</strain>
    </source>
</reference>
<proteinExistence type="predicted"/>
<gene>
    <name evidence="2" type="ORF">FBZ93_10518</name>
</gene>
<dbReference type="SMART" id="SM00954">
    <property type="entry name" value="RelA_SpoT"/>
    <property type="match status" value="1"/>
</dbReference>
<dbReference type="PANTHER" id="PTHR41773">
    <property type="entry name" value="GTP PYROPHOSPHATASE-RELATED"/>
    <property type="match status" value="1"/>
</dbReference>
<dbReference type="Pfam" id="PF04607">
    <property type="entry name" value="RelA_SpoT"/>
    <property type="match status" value="1"/>
</dbReference>
<accession>A0A560LXW9</accession>
<feature type="domain" description="RelA/SpoT" evidence="1">
    <location>
        <begin position="48"/>
        <end position="171"/>
    </location>
</feature>
<dbReference type="CDD" id="cd05399">
    <property type="entry name" value="NT_Rel-Spo_like"/>
    <property type="match status" value="1"/>
</dbReference>
<dbReference type="PANTHER" id="PTHR41773:SF1">
    <property type="entry name" value="RELA_SPOT DOMAIN-CONTAINING PROTEIN"/>
    <property type="match status" value="1"/>
</dbReference>
<dbReference type="EMBL" id="VITY01000005">
    <property type="protein sequence ID" value="TWC00226.1"/>
    <property type="molecule type" value="Genomic_DNA"/>
</dbReference>
<organism evidence="2 3">
    <name type="scientific">Bradyrhizobium macuxiense</name>
    <dbReference type="NCBI Taxonomy" id="1755647"/>
    <lineage>
        <taxon>Bacteria</taxon>
        <taxon>Pseudomonadati</taxon>
        <taxon>Pseudomonadota</taxon>
        <taxon>Alphaproteobacteria</taxon>
        <taxon>Hyphomicrobiales</taxon>
        <taxon>Nitrobacteraceae</taxon>
        <taxon>Bradyrhizobium</taxon>
    </lineage>
</organism>
<protein>
    <submittedName>
        <fullName evidence="2">PpGpp synthetase/RelA/SpoT-type nucleotidyltransferase</fullName>
    </submittedName>
</protein>
<name>A0A560LXW9_9BRAD</name>
<keyword evidence="2" id="KW-0808">Transferase</keyword>